<dbReference type="OrthoDB" id="9940137at2759"/>
<gene>
    <name evidence="2" type="ORF">FQN60_012275</name>
</gene>
<dbReference type="InterPro" id="IPR031441">
    <property type="entry name" value="Brme1"/>
</dbReference>
<protein>
    <submittedName>
        <fullName evidence="2">Uncharacterized protein</fullName>
    </submittedName>
</protein>
<feature type="compositionally biased region" description="Basic and acidic residues" evidence="1">
    <location>
        <begin position="389"/>
        <end position="398"/>
    </location>
</feature>
<evidence type="ECO:0000256" key="1">
    <source>
        <dbReference type="SAM" id="MobiDB-lite"/>
    </source>
</evidence>
<feature type="compositionally biased region" description="Polar residues" evidence="1">
    <location>
        <begin position="19"/>
        <end position="30"/>
    </location>
</feature>
<evidence type="ECO:0000313" key="2">
    <source>
        <dbReference type="EMBL" id="KAA8595140.1"/>
    </source>
</evidence>
<feature type="region of interest" description="Disordered" evidence="1">
    <location>
        <begin position="389"/>
        <end position="517"/>
    </location>
</feature>
<evidence type="ECO:0000313" key="3">
    <source>
        <dbReference type="Proteomes" id="UP000327493"/>
    </source>
</evidence>
<proteinExistence type="predicted"/>
<feature type="region of interest" description="Disordered" evidence="1">
    <location>
        <begin position="253"/>
        <end position="276"/>
    </location>
</feature>
<organism evidence="2 3">
    <name type="scientific">Etheostoma spectabile</name>
    <name type="common">orangethroat darter</name>
    <dbReference type="NCBI Taxonomy" id="54343"/>
    <lineage>
        <taxon>Eukaryota</taxon>
        <taxon>Metazoa</taxon>
        <taxon>Chordata</taxon>
        <taxon>Craniata</taxon>
        <taxon>Vertebrata</taxon>
        <taxon>Euteleostomi</taxon>
        <taxon>Actinopterygii</taxon>
        <taxon>Neopterygii</taxon>
        <taxon>Teleostei</taxon>
        <taxon>Neoteleostei</taxon>
        <taxon>Acanthomorphata</taxon>
        <taxon>Eupercaria</taxon>
        <taxon>Perciformes</taxon>
        <taxon>Percoidei</taxon>
        <taxon>Percidae</taxon>
        <taxon>Etheostomatinae</taxon>
        <taxon>Etheostoma</taxon>
    </lineage>
</organism>
<feature type="compositionally biased region" description="Basic and acidic residues" evidence="1">
    <location>
        <begin position="1"/>
        <end position="14"/>
    </location>
</feature>
<accession>A0A5J5DPG6</accession>
<feature type="region of interest" description="Disordered" evidence="1">
    <location>
        <begin position="347"/>
        <end position="368"/>
    </location>
</feature>
<dbReference type="GO" id="GO:1990918">
    <property type="term" value="P:double-strand break repair involved in meiotic recombination"/>
    <property type="evidence" value="ECO:0007669"/>
    <property type="project" value="InterPro"/>
</dbReference>
<comment type="caution">
    <text evidence="2">The sequence shown here is derived from an EMBL/GenBank/DDBJ whole genome shotgun (WGS) entry which is preliminary data.</text>
</comment>
<feature type="region of interest" description="Disordered" evidence="1">
    <location>
        <begin position="1"/>
        <end position="42"/>
    </location>
</feature>
<dbReference type="AlphaFoldDB" id="A0A5J5DPG6"/>
<feature type="compositionally biased region" description="Polar residues" evidence="1">
    <location>
        <begin position="412"/>
        <end position="421"/>
    </location>
</feature>
<reference evidence="2 3" key="1">
    <citation type="submission" date="2019-08" db="EMBL/GenBank/DDBJ databases">
        <title>A chromosome-level genome assembly, high-density linkage maps, and genome scans reveal the genomic architecture of hybrid incompatibilities underlying speciation via character displacement in darters (Percidae: Etheostominae).</title>
        <authorList>
            <person name="Moran R.L."/>
            <person name="Catchen J.M."/>
            <person name="Fuller R.C."/>
        </authorList>
    </citation>
    <scope>NUCLEOTIDE SEQUENCE [LARGE SCALE GENOMIC DNA]</scope>
    <source>
        <strain evidence="2">EspeVRDwgs_2016</strain>
        <tissue evidence="2">Muscle</tissue>
    </source>
</reference>
<feature type="compositionally biased region" description="Basic and acidic residues" evidence="1">
    <location>
        <begin position="487"/>
        <end position="500"/>
    </location>
</feature>
<feature type="compositionally biased region" description="Basic and acidic residues" evidence="1">
    <location>
        <begin position="202"/>
        <end position="216"/>
    </location>
</feature>
<sequence>MNLISKKKEEEMAKNKAKINSSVSLAPPQTRSHRSRKRACPSDEVSEIEDIQAALHPQNTEGANTAVDAALLQGHQPLLQDSIMVSTQQHEAEEQSCLTKQDTDTHQKCTDATDVYLNGTGKAFEEQEETSVTYPNNDSQPEGLSVHADNGATRSAKGMDEMTAEECSRSPSQTCTDQLEVLLPISEEGDGTAMEEQLVAEDNSKYNLEKNQETSRGEPSNVQMADVKEITKDAAVGLPAKKKRRMGMCGLTERERSHFLQTQKRENGQSGPERAEKQICNDTADHVAPEKIVSSTPVGSVTEQSEAEIKLQPSHCEKDDRAETEVHIAVPTSDGTGTVCDPGCEVEGGIVLDPEQTGDTKSDSPAEELFVNLEQQELEGCTAEIVAKKPQEQIKDGEDGSALVDKSPAFTFDSNPTQNQETENRDAIEAALLQVKIATKAKDEKEESAVDAGDSDGPEADASFPDTRSAESNAGELCKAAVTPSGSERKDSGDSDDKPEPPQTRDNADPFGSGYLDYVSDSQLNTIVLTEVMEKEDDLGYPDCQEDATDLICGLVRELSSLNRKVMATHRELENLRRSSKASRSSIR</sequence>
<dbReference type="Proteomes" id="UP000327493">
    <property type="component" value="Chromosome 2"/>
</dbReference>
<feature type="region of interest" description="Disordered" evidence="1">
    <location>
        <begin position="121"/>
        <end position="223"/>
    </location>
</feature>
<dbReference type="Pfam" id="PF15710">
    <property type="entry name" value="Brme1"/>
    <property type="match status" value="1"/>
</dbReference>
<feature type="compositionally biased region" description="Polar residues" evidence="1">
    <location>
        <begin position="130"/>
        <end position="142"/>
    </location>
</feature>
<name>A0A5J5DPG6_9PERO</name>
<keyword evidence="3" id="KW-1185">Reference proteome</keyword>
<dbReference type="EMBL" id="VOFY01000002">
    <property type="protein sequence ID" value="KAA8595140.1"/>
    <property type="molecule type" value="Genomic_DNA"/>
</dbReference>